<dbReference type="Proteomes" id="UP000315677">
    <property type="component" value="Unassembled WGS sequence"/>
</dbReference>
<dbReference type="RefSeq" id="WP_142055700.1">
    <property type="nucleotide sequence ID" value="NZ_VFPA01000002.1"/>
</dbReference>
<dbReference type="InterPro" id="IPR024072">
    <property type="entry name" value="DHFR-like_dom_sf"/>
</dbReference>
<keyword evidence="3" id="KW-1185">Reference proteome</keyword>
<dbReference type="GO" id="GO:0008703">
    <property type="term" value="F:5-amino-6-(5-phosphoribosylamino)uracil reductase activity"/>
    <property type="evidence" value="ECO:0007669"/>
    <property type="project" value="InterPro"/>
</dbReference>
<comment type="caution">
    <text evidence="2">The sequence shown here is derived from an EMBL/GenBank/DDBJ whole genome shotgun (WGS) entry which is preliminary data.</text>
</comment>
<sequence>MRRIVNSTYVTLDGVIESPQDWPSTGGFSEDGNAVQAELLKACDAVLMGRRTYHVFAPVWMSLAGDPLADRMNAMPKYVVSSTLQDPEWQNTVVIDSDPVAAITELKAQPGADIVQYGFGPLAHALMDAGLLDELHLWVHPFFIGARSSDDLLNRAGSTGRFALNETLTLENGIVILRYRSVA</sequence>
<dbReference type="InterPro" id="IPR050765">
    <property type="entry name" value="Riboflavin_Biosynth_HTPR"/>
</dbReference>
<accession>A0A543DQD0</accession>
<dbReference type="PANTHER" id="PTHR38011:SF11">
    <property type="entry name" value="2,5-DIAMINO-6-RIBOSYLAMINO-4(3H)-PYRIMIDINONE 5'-PHOSPHATE REDUCTASE"/>
    <property type="match status" value="1"/>
</dbReference>
<protein>
    <submittedName>
        <fullName evidence="2">Dihydrofolate reductase</fullName>
    </submittedName>
</protein>
<gene>
    <name evidence="2" type="ORF">FB558_4071</name>
</gene>
<evidence type="ECO:0000313" key="3">
    <source>
        <dbReference type="Proteomes" id="UP000315677"/>
    </source>
</evidence>
<name>A0A543DQD0_9PSEU</name>
<dbReference type="GO" id="GO:0009231">
    <property type="term" value="P:riboflavin biosynthetic process"/>
    <property type="evidence" value="ECO:0007669"/>
    <property type="project" value="InterPro"/>
</dbReference>
<proteinExistence type="predicted"/>
<reference evidence="2 3" key="1">
    <citation type="submission" date="2019-06" db="EMBL/GenBank/DDBJ databases">
        <title>Sequencing the genomes of 1000 actinobacteria strains.</title>
        <authorList>
            <person name="Klenk H.-P."/>
        </authorList>
    </citation>
    <scope>NUCLEOTIDE SEQUENCE [LARGE SCALE GENOMIC DNA]</scope>
    <source>
        <strain evidence="2 3">DSM 45301</strain>
    </source>
</reference>
<dbReference type="EMBL" id="VFPA01000002">
    <property type="protein sequence ID" value="TQM11508.1"/>
    <property type="molecule type" value="Genomic_DNA"/>
</dbReference>
<dbReference type="OrthoDB" id="7342392at2"/>
<dbReference type="InterPro" id="IPR002734">
    <property type="entry name" value="RibDG_C"/>
</dbReference>
<dbReference type="Gene3D" id="3.40.430.10">
    <property type="entry name" value="Dihydrofolate Reductase, subunit A"/>
    <property type="match status" value="1"/>
</dbReference>
<dbReference type="PANTHER" id="PTHR38011">
    <property type="entry name" value="DIHYDROFOLATE REDUCTASE FAMILY PROTEIN (AFU_ORTHOLOGUE AFUA_8G06820)"/>
    <property type="match status" value="1"/>
</dbReference>
<dbReference type="AlphaFoldDB" id="A0A543DQD0"/>
<evidence type="ECO:0000313" key="2">
    <source>
        <dbReference type="EMBL" id="TQM11508.1"/>
    </source>
</evidence>
<feature type="domain" description="Bacterial bifunctional deaminase-reductase C-terminal" evidence="1">
    <location>
        <begin position="6"/>
        <end position="175"/>
    </location>
</feature>
<dbReference type="SUPFAM" id="SSF53597">
    <property type="entry name" value="Dihydrofolate reductase-like"/>
    <property type="match status" value="1"/>
</dbReference>
<dbReference type="Pfam" id="PF01872">
    <property type="entry name" value="RibD_C"/>
    <property type="match status" value="1"/>
</dbReference>
<organism evidence="2 3">
    <name type="scientific">Pseudonocardia kunmingensis</name>
    <dbReference type="NCBI Taxonomy" id="630975"/>
    <lineage>
        <taxon>Bacteria</taxon>
        <taxon>Bacillati</taxon>
        <taxon>Actinomycetota</taxon>
        <taxon>Actinomycetes</taxon>
        <taxon>Pseudonocardiales</taxon>
        <taxon>Pseudonocardiaceae</taxon>
        <taxon>Pseudonocardia</taxon>
    </lineage>
</organism>
<evidence type="ECO:0000259" key="1">
    <source>
        <dbReference type="Pfam" id="PF01872"/>
    </source>
</evidence>